<evidence type="ECO:0000259" key="1">
    <source>
        <dbReference type="Pfam" id="PF03275"/>
    </source>
</evidence>
<dbReference type="EMBL" id="AGNL01000987">
    <property type="protein sequence ID" value="EJK77357.1"/>
    <property type="molecule type" value="Genomic_DNA"/>
</dbReference>
<dbReference type="OrthoDB" id="7777654at2759"/>
<feature type="non-terminal residue" evidence="2">
    <location>
        <position position="1"/>
    </location>
</feature>
<dbReference type="PANTHER" id="PTHR21197">
    <property type="entry name" value="UDP-GALACTOPYRANOSE MUTASE"/>
    <property type="match status" value="1"/>
</dbReference>
<dbReference type="SUPFAM" id="SSF51971">
    <property type="entry name" value="Nucleotide-binding domain"/>
    <property type="match status" value="1"/>
</dbReference>
<organism evidence="2 3">
    <name type="scientific">Thalassiosira oceanica</name>
    <name type="common">Marine diatom</name>
    <dbReference type="NCBI Taxonomy" id="159749"/>
    <lineage>
        <taxon>Eukaryota</taxon>
        <taxon>Sar</taxon>
        <taxon>Stramenopiles</taxon>
        <taxon>Ochrophyta</taxon>
        <taxon>Bacillariophyta</taxon>
        <taxon>Coscinodiscophyceae</taxon>
        <taxon>Thalassiosirophycidae</taxon>
        <taxon>Thalassiosirales</taxon>
        <taxon>Thalassiosiraceae</taxon>
        <taxon>Thalassiosira</taxon>
    </lineage>
</organism>
<accession>K0TR85</accession>
<evidence type="ECO:0000313" key="3">
    <source>
        <dbReference type="Proteomes" id="UP000266841"/>
    </source>
</evidence>
<dbReference type="PANTHER" id="PTHR21197:SF0">
    <property type="entry name" value="UDP-GALACTOPYRANOSE MUTASE"/>
    <property type="match status" value="1"/>
</dbReference>
<dbReference type="GO" id="GO:0050660">
    <property type="term" value="F:flavin adenine dinucleotide binding"/>
    <property type="evidence" value="ECO:0007669"/>
    <property type="project" value="TreeGrafter"/>
</dbReference>
<evidence type="ECO:0000313" key="2">
    <source>
        <dbReference type="EMBL" id="EJK77357.1"/>
    </source>
</evidence>
<dbReference type="Pfam" id="PF03275">
    <property type="entry name" value="GLF"/>
    <property type="match status" value="1"/>
</dbReference>
<comment type="caution">
    <text evidence="2">The sequence shown here is derived from an EMBL/GenBank/DDBJ whole genome shotgun (WGS) entry which is preliminary data.</text>
</comment>
<keyword evidence="3" id="KW-1185">Reference proteome</keyword>
<protein>
    <recommendedName>
        <fullName evidence="1">UDP-galactopyranose mutase C-terminal domain-containing protein</fullName>
    </recommendedName>
</protein>
<dbReference type="OMA" id="INVHKYG"/>
<dbReference type="InterPro" id="IPR015899">
    <property type="entry name" value="UDP-GalPyranose_mutase_C"/>
</dbReference>
<dbReference type="eggNOG" id="ENOG502QSEJ">
    <property type="taxonomic scope" value="Eukaryota"/>
</dbReference>
<dbReference type="AlphaFoldDB" id="K0TR85"/>
<reference evidence="2 3" key="1">
    <citation type="journal article" date="2012" name="Genome Biol.">
        <title>Genome and low-iron response of an oceanic diatom adapted to chronic iron limitation.</title>
        <authorList>
            <person name="Lommer M."/>
            <person name="Specht M."/>
            <person name="Roy A.S."/>
            <person name="Kraemer L."/>
            <person name="Andreson R."/>
            <person name="Gutowska M.A."/>
            <person name="Wolf J."/>
            <person name="Bergner S.V."/>
            <person name="Schilhabel M.B."/>
            <person name="Klostermeier U.C."/>
            <person name="Beiko R.G."/>
            <person name="Rosenstiel P."/>
            <person name="Hippler M."/>
            <person name="Laroche J."/>
        </authorList>
    </citation>
    <scope>NUCLEOTIDE SEQUENCE [LARGE SCALE GENOMIC DNA]</scope>
    <source>
        <strain evidence="2 3">CCMP1005</strain>
    </source>
</reference>
<gene>
    <name evidence="2" type="ORF">THAOC_00814</name>
</gene>
<proteinExistence type="predicted"/>
<sequence length="397" mass="45750">AKNVPYKVPGGGDPFSRGYDNCIVGAGISGSVIAERYASIYGQTSLIIEKRHHIGGNMFDYVDEDTGIRVRVWEYVQQFAEWVPYEHEVTGLVNGKYVPIPVTIDTVNILFDLNIKSPEEMDAWLKNEQVELKDENGNPREPRNSEEMALTRVGKRMYELIFKPYTKKQWDKYPSELGPEVLARIPFRNNWDGRYFSDPHQALPKDGYTSIFEKMLASDKITVVTNTDYFDIKDKLNCKRLYYSGPIDTYFADLGWPRLEYRSLSFERVVEKGVGKGKYFQPAAVVNHPQLTVNGDPNGQPVDFTRIVEYKHLLNQTSDDTVYFIERSGDVGEPYYPVPNDENKELYLKYQEMSKKEKGVTFVGRLANYKYFNMDDAIKNALELFDEDTKDMVKVAK</sequence>
<dbReference type="Pfam" id="PF13450">
    <property type="entry name" value="NAD_binding_8"/>
    <property type="match status" value="1"/>
</dbReference>
<dbReference type="GO" id="GO:0008767">
    <property type="term" value="F:UDP-galactopyranose mutase activity"/>
    <property type="evidence" value="ECO:0007669"/>
    <property type="project" value="InterPro"/>
</dbReference>
<name>K0TR85_THAOC</name>
<feature type="domain" description="UDP-galactopyranose mutase C-terminal" evidence="1">
    <location>
        <begin position="161"/>
        <end position="371"/>
    </location>
</feature>
<dbReference type="Gene3D" id="3.40.50.720">
    <property type="entry name" value="NAD(P)-binding Rossmann-like Domain"/>
    <property type="match status" value="3"/>
</dbReference>
<dbReference type="SUPFAM" id="SSF54373">
    <property type="entry name" value="FAD-linked reductases, C-terminal domain"/>
    <property type="match status" value="1"/>
</dbReference>
<dbReference type="Proteomes" id="UP000266841">
    <property type="component" value="Unassembled WGS sequence"/>
</dbReference>